<evidence type="ECO:0000313" key="2">
    <source>
        <dbReference type="EMBL" id="CAB4164305.1"/>
    </source>
</evidence>
<protein>
    <submittedName>
        <fullName evidence="2">Uncharacterized protein</fullName>
    </submittedName>
</protein>
<accession>A0A6J5P5B0</accession>
<sequence>MEIQNLVAVVGSYTKNGQEKKIYRTVGKFIQGDKGPYVLLNKDFNPAGVPSKEGSDTISLGIYDQKDKGEQSEHSKAKADGYQAPSRASVADDDIPFALVLPLLASCASFVGFVA</sequence>
<gene>
    <name evidence="2" type="ORF">UFOVP826_21</name>
</gene>
<evidence type="ECO:0000256" key="1">
    <source>
        <dbReference type="SAM" id="MobiDB-lite"/>
    </source>
</evidence>
<reference evidence="2" key="1">
    <citation type="submission" date="2020-04" db="EMBL/GenBank/DDBJ databases">
        <authorList>
            <person name="Chiriac C."/>
            <person name="Salcher M."/>
            <person name="Ghai R."/>
            <person name="Kavagutti S V."/>
        </authorList>
    </citation>
    <scope>NUCLEOTIDE SEQUENCE</scope>
</reference>
<feature type="compositionally biased region" description="Basic and acidic residues" evidence="1">
    <location>
        <begin position="64"/>
        <end position="79"/>
    </location>
</feature>
<dbReference type="EMBL" id="LR796765">
    <property type="protein sequence ID" value="CAB4164305.1"/>
    <property type="molecule type" value="Genomic_DNA"/>
</dbReference>
<proteinExistence type="predicted"/>
<feature type="region of interest" description="Disordered" evidence="1">
    <location>
        <begin position="64"/>
        <end position="85"/>
    </location>
</feature>
<name>A0A6J5P5B0_9CAUD</name>
<organism evidence="2">
    <name type="scientific">uncultured Caudovirales phage</name>
    <dbReference type="NCBI Taxonomy" id="2100421"/>
    <lineage>
        <taxon>Viruses</taxon>
        <taxon>Duplodnaviria</taxon>
        <taxon>Heunggongvirae</taxon>
        <taxon>Uroviricota</taxon>
        <taxon>Caudoviricetes</taxon>
        <taxon>Peduoviridae</taxon>
        <taxon>Maltschvirus</taxon>
        <taxon>Maltschvirus maltsch</taxon>
    </lineage>
</organism>